<dbReference type="Proteomes" id="UP000076722">
    <property type="component" value="Unassembled WGS sequence"/>
</dbReference>
<proteinExistence type="predicted"/>
<gene>
    <name evidence="1" type="ORF">SISNIDRAFT_469572</name>
</gene>
<keyword evidence="2" id="KW-1185">Reference proteome</keyword>
<dbReference type="EMBL" id="KV419430">
    <property type="protein sequence ID" value="KZS89065.1"/>
    <property type="molecule type" value="Genomic_DNA"/>
</dbReference>
<evidence type="ECO:0000313" key="2">
    <source>
        <dbReference type="Proteomes" id="UP000076722"/>
    </source>
</evidence>
<sequence>MTSTIQSTALEPAALIPELGPSGYLLSYSGMQHREDVLDGRVALTDLLTQSSAESAITTLYEWRRHRALDNGASLVETCRTIQRDITKTASIRVTNSSLRFWKEAGADLSVWSNNVTMKLGDVKSKLKSTPKLKNHRPRLLPLSKGIRKRGAEPIPDGPSVSERQIRRSEITGAYSVAYGCPLQVPQSKNPRPLWSSTTDLKPSALVLKFYLSIGGWLYNYPAAYDRGRVPADQENIVISMTDVKAASKPHAYELTLRVNGKVCGLLGPWDRIHAHIGYESESD</sequence>
<accession>A0A164PVA1</accession>
<organism evidence="1 2">
    <name type="scientific">Sistotremastrum niveocremeum HHB9708</name>
    <dbReference type="NCBI Taxonomy" id="1314777"/>
    <lineage>
        <taxon>Eukaryota</taxon>
        <taxon>Fungi</taxon>
        <taxon>Dikarya</taxon>
        <taxon>Basidiomycota</taxon>
        <taxon>Agaricomycotina</taxon>
        <taxon>Agaricomycetes</taxon>
        <taxon>Sistotremastrales</taxon>
        <taxon>Sistotremastraceae</taxon>
        <taxon>Sertulicium</taxon>
        <taxon>Sertulicium niveocremeum</taxon>
    </lineage>
</organism>
<name>A0A164PVA1_9AGAM</name>
<evidence type="ECO:0000313" key="1">
    <source>
        <dbReference type="EMBL" id="KZS89065.1"/>
    </source>
</evidence>
<dbReference type="AlphaFoldDB" id="A0A164PVA1"/>
<reference evidence="1 2" key="1">
    <citation type="journal article" date="2016" name="Mol. Biol. Evol.">
        <title>Comparative Genomics of Early-Diverging Mushroom-Forming Fungi Provides Insights into the Origins of Lignocellulose Decay Capabilities.</title>
        <authorList>
            <person name="Nagy L.G."/>
            <person name="Riley R."/>
            <person name="Tritt A."/>
            <person name="Adam C."/>
            <person name="Daum C."/>
            <person name="Floudas D."/>
            <person name="Sun H."/>
            <person name="Yadav J.S."/>
            <person name="Pangilinan J."/>
            <person name="Larsson K.H."/>
            <person name="Matsuura K."/>
            <person name="Barry K."/>
            <person name="Labutti K."/>
            <person name="Kuo R."/>
            <person name="Ohm R.A."/>
            <person name="Bhattacharya S.S."/>
            <person name="Shirouzu T."/>
            <person name="Yoshinaga Y."/>
            <person name="Martin F.M."/>
            <person name="Grigoriev I.V."/>
            <person name="Hibbett D.S."/>
        </authorList>
    </citation>
    <scope>NUCLEOTIDE SEQUENCE [LARGE SCALE GENOMIC DNA]</scope>
    <source>
        <strain evidence="1 2">HHB9708</strain>
    </source>
</reference>
<protein>
    <submittedName>
        <fullName evidence="1">Uncharacterized protein</fullName>
    </submittedName>
</protein>